<dbReference type="Proteomes" id="UP000272729">
    <property type="component" value="Unassembled WGS sequence"/>
</dbReference>
<keyword evidence="3" id="KW-1185">Reference proteome</keyword>
<dbReference type="PANTHER" id="PTHR48207">
    <property type="entry name" value="SUCCINATE--HYDROXYMETHYLGLUTARATE COA-TRANSFERASE"/>
    <property type="match status" value="1"/>
</dbReference>
<keyword evidence="1 2" id="KW-0808">Transferase</keyword>
<dbReference type="Gene3D" id="3.40.50.10540">
    <property type="entry name" value="Crotonobetainyl-coa:carnitine coa-transferase, domain 1"/>
    <property type="match status" value="2"/>
</dbReference>
<dbReference type="PANTHER" id="PTHR48207:SF4">
    <property type="entry name" value="BLL6097 PROTEIN"/>
    <property type="match status" value="1"/>
</dbReference>
<dbReference type="RefSeq" id="WP_121217818.1">
    <property type="nucleotide sequence ID" value="NZ_JBIUBA010000019.1"/>
</dbReference>
<evidence type="ECO:0000313" key="2">
    <source>
        <dbReference type="EMBL" id="RKT67493.1"/>
    </source>
</evidence>
<sequence length="466" mass="48230">MTTAVEAVTWSGPVDLPLRGELDVQAACGLMHVHGRRFGRPTRLGLDYASITAAELADLGAVAVALARARGLALRAATTSVAQAALLTVSQYLAAASAGEPARYEPGGPPFVSGDGVAFELEALDAEVWQRFWTVLGAPADAVRRGWRPFADRFATATCPLPPDLTAATARTPIDVLENTARATGTTLVRVSDRVLDDLPAFRLADLGQAPPAADPRGFPAAGGELPLSGLLVVESCRRVQGPMAGHLLRLLGATVVRVEPPGGDPARGVPPLAGDTSARFLALNHGKATVEIDLGTVAGRLDLLDLLADADVFLHNWAPGKAAAWALRPADVARVRPGVVYAHASGWGDALGPHPPLGTDFVVQAHAGVPPSLMTVVDVFGGVVAAHGVVAGLLRRARTGRGQAVASSLLSAASRLNARARGRCAAPLTVPVCTDLSALARDPAFAAVLHRVPCPVPAAPWEFLR</sequence>
<dbReference type="InterPro" id="IPR003673">
    <property type="entry name" value="CoA-Trfase_fam_III"/>
</dbReference>
<dbReference type="OrthoDB" id="9797653at2"/>
<evidence type="ECO:0000256" key="1">
    <source>
        <dbReference type="ARBA" id="ARBA00022679"/>
    </source>
</evidence>
<reference evidence="2 3" key="1">
    <citation type="submission" date="2018-10" db="EMBL/GenBank/DDBJ databases">
        <title>Sequencing the genomes of 1000 actinobacteria strains.</title>
        <authorList>
            <person name="Klenk H.-P."/>
        </authorList>
    </citation>
    <scope>NUCLEOTIDE SEQUENCE [LARGE SCALE GENOMIC DNA]</scope>
    <source>
        <strain evidence="2 3">DSM 43911</strain>
    </source>
</reference>
<gene>
    <name evidence="2" type="ORF">DFJ66_0668</name>
</gene>
<dbReference type="InterPro" id="IPR023606">
    <property type="entry name" value="CoA-Trfase_III_dom_1_sf"/>
</dbReference>
<protein>
    <submittedName>
        <fullName evidence="2">CoA transferase family III</fullName>
    </submittedName>
</protein>
<dbReference type="InterPro" id="IPR050483">
    <property type="entry name" value="CoA-transferase_III_domain"/>
</dbReference>
<dbReference type="AlphaFoldDB" id="A0A495X4D7"/>
<comment type="caution">
    <text evidence="2">The sequence shown here is derived from an EMBL/GenBank/DDBJ whole genome shotgun (WGS) entry which is preliminary data.</text>
</comment>
<dbReference type="Pfam" id="PF02515">
    <property type="entry name" value="CoA_transf_3"/>
    <property type="match status" value="2"/>
</dbReference>
<dbReference type="InterPro" id="IPR044855">
    <property type="entry name" value="CoA-Trfase_III_dom3_sf"/>
</dbReference>
<dbReference type="GO" id="GO:0008410">
    <property type="term" value="F:CoA-transferase activity"/>
    <property type="evidence" value="ECO:0007669"/>
    <property type="project" value="TreeGrafter"/>
</dbReference>
<dbReference type="EMBL" id="RBXR01000001">
    <property type="protein sequence ID" value="RKT67493.1"/>
    <property type="molecule type" value="Genomic_DNA"/>
</dbReference>
<organism evidence="2 3">
    <name type="scientific">Saccharothrix variisporea</name>
    <dbReference type="NCBI Taxonomy" id="543527"/>
    <lineage>
        <taxon>Bacteria</taxon>
        <taxon>Bacillati</taxon>
        <taxon>Actinomycetota</taxon>
        <taxon>Actinomycetes</taxon>
        <taxon>Pseudonocardiales</taxon>
        <taxon>Pseudonocardiaceae</taxon>
        <taxon>Saccharothrix</taxon>
    </lineage>
</organism>
<name>A0A495X4D7_9PSEU</name>
<accession>A0A495X4D7</accession>
<dbReference type="Gene3D" id="3.30.1540.10">
    <property type="entry name" value="formyl-coa transferase, domain 3"/>
    <property type="match status" value="1"/>
</dbReference>
<evidence type="ECO:0000313" key="3">
    <source>
        <dbReference type="Proteomes" id="UP000272729"/>
    </source>
</evidence>
<dbReference type="SUPFAM" id="SSF89796">
    <property type="entry name" value="CoA-transferase family III (CaiB/BaiF)"/>
    <property type="match status" value="2"/>
</dbReference>
<proteinExistence type="predicted"/>